<organism evidence="2 3">
    <name type="scientific">Candidatus Phytoplasma australasiaticum subsp. australasiaticum</name>
    <dbReference type="NCBI Taxonomy" id="2832407"/>
    <lineage>
        <taxon>Bacteria</taxon>
        <taxon>Bacillati</taxon>
        <taxon>Mycoplasmatota</taxon>
        <taxon>Mollicutes</taxon>
        <taxon>Acholeplasmatales</taxon>
        <taxon>Acholeplasmataceae</taxon>
        <taxon>Candidatus Phytoplasma</taxon>
        <taxon>16SrII (Peanut WB group)</taxon>
        <taxon>Candidatus Phytoplasma australasiaticum</taxon>
    </lineage>
</organism>
<dbReference type="Proteomes" id="UP001170651">
    <property type="component" value="Unassembled WGS sequence"/>
</dbReference>
<evidence type="ECO:0000313" key="3">
    <source>
        <dbReference type="Proteomes" id="UP001170651"/>
    </source>
</evidence>
<dbReference type="EMBL" id="JAOSIW010000002">
    <property type="protein sequence ID" value="MDO8054367.1"/>
    <property type="molecule type" value="Genomic_DNA"/>
</dbReference>
<gene>
    <name evidence="2" type="ORF">OC696_00570</name>
</gene>
<keyword evidence="1" id="KW-1133">Transmembrane helix</keyword>
<dbReference type="AlphaFoldDB" id="A0A9K3ST24"/>
<comment type="caution">
    <text evidence="2">The sequence shown here is derived from an EMBL/GenBank/DDBJ whole genome shotgun (WGS) entry which is preliminary data.</text>
</comment>
<dbReference type="RefSeq" id="WP_213680311.1">
    <property type="nucleotide sequence ID" value="NZ_JAOSIV010000002.1"/>
</dbReference>
<feature type="transmembrane region" description="Helical" evidence="1">
    <location>
        <begin position="320"/>
        <end position="339"/>
    </location>
</feature>
<name>A0A9K3ST24_9MOLU</name>
<proteinExistence type="predicted"/>
<reference evidence="2 3" key="1">
    <citation type="journal article" date="2023" name="Int. J. Syst. Evol. Microbiol.">
        <title>The observation of taxonomic boundaries for the 16SrII and 16SrXXV phytoplasmas using genome-based delimitation.</title>
        <authorList>
            <person name="Rodrigues Jardim B."/>
            <person name="Tran-Nguyen L.T.T."/>
            <person name="Gambley C."/>
            <person name="Al-Sadi A.M."/>
            <person name="Al-Subhi A.M."/>
            <person name="Foissac X."/>
            <person name="Salar P."/>
            <person name="Cai H."/>
            <person name="Yang J.Y."/>
            <person name="Davis R."/>
            <person name="Jones L."/>
            <person name="Rodoni B."/>
            <person name="Constable F.E."/>
        </authorList>
    </citation>
    <scope>NUCLEOTIDE SEQUENCE [LARGE SCALE GENOMIC DNA]</scope>
    <source>
        <strain evidence="2">BAWM-OMN-P26</strain>
    </source>
</reference>
<keyword evidence="1" id="KW-0812">Transmembrane</keyword>
<sequence>MHTKINNIKKFFNIKNSLNIFIILILFTFNYITLNSKFLLKANTTEKTSTADDILAFLKDIKSKPEIAKNSSLSSQCDALINEYDQIKKAIYTFFNENPNIKQLKLTLFDKKDEKISSVRNQINSINDMVEKLPNQDNDELKTNSKELSDSITEYLNTIENDLIENALYLQNTKPEEVTIDLLTNKLTKFQEIYNNVEDKTENIRKLISSILGLTMREHLADIKNGIDQLKTAIENIYEPVEEQLIKEKIIDQDTNYKQLSLDTIIKQTFNDEFIKLTNLKDEINQVINTDNNSNTNTNNSDNDNFKLSSDNNSSLATKLFYLLCVIITITFLLIIYQFNKKPQHKNHL</sequence>
<evidence type="ECO:0000256" key="1">
    <source>
        <dbReference type="SAM" id="Phobius"/>
    </source>
</evidence>
<keyword evidence="1" id="KW-0472">Membrane</keyword>
<keyword evidence="3" id="KW-1185">Reference proteome</keyword>
<feature type="transmembrane region" description="Helical" evidence="1">
    <location>
        <begin position="12"/>
        <end position="32"/>
    </location>
</feature>
<evidence type="ECO:0000313" key="2">
    <source>
        <dbReference type="EMBL" id="MDO8054367.1"/>
    </source>
</evidence>
<accession>A0A9K3ST24</accession>
<protein>
    <submittedName>
        <fullName evidence="2">Uncharacterized protein</fullName>
    </submittedName>
</protein>